<dbReference type="Proteomes" id="UP001521209">
    <property type="component" value="Unassembled WGS sequence"/>
</dbReference>
<sequence>MSSTLGTPVPLSTVAQQIAPLRLTKKEIPIFTASKISNEVGKLNGIDRILQAKLLSGKNSVTAIAAVVAPHFHDRRKAACPRIPARELSPQVKHRIKGKWLKHC</sequence>
<protein>
    <submittedName>
        <fullName evidence="1">Uncharacterized protein</fullName>
    </submittedName>
</protein>
<evidence type="ECO:0000313" key="2">
    <source>
        <dbReference type="Proteomes" id="UP001521209"/>
    </source>
</evidence>
<keyword evidence="2" id="KW-1185">Reference proteome</keyword>
<evidence type="ECO:0000313" key="1">
    <source>
        <dbReference type="EMBL" id="MCF3947762.1"/>
    </source>
</evidence>
<name>A0ABS9DYD4_9PROT</name>
<dbReference type="EMBL" id="JAKGBZ010000030">
    <property type="protein sequence ID" value="MCF3947762.1"/>
    <property type="molecule type" value="Genomic_DNA"/>
</dbReference>
<gene>
    <name evidence="1" type="ORF">L2A60_13845</name>
</gene>
<accession>A0ABS9DYD4</accession>
<comment type="caution">
    <text evidence="1">The sequence shown here is derived from an EMBL/GenBank/DDBJ whole genome shotgun (WGS) entry which is preliminary data.</text>
</comment>
<proteinExistence type="predicted"/>
<organism evidence="1 2">
    <name type="scientific">Acidiphilium iwatense</name>
    <dbReference type="NCBI Taxonomy" id="768198"/>
    <lineage>
        <taxon>Bacteria</taxon>
        <taxon>Pseudomonadati</taxon>
        <taxon>Pseudomonadota</taxon>
        <taxon>Alphaproteobacteria</taxon>
        <taxon>Acetobacterales</taxon>
        <taxon>Acidocellaceae</taxon>
        <taxon>Acidiphilium</taxon>
    </lineage>
</organism>
<reference evidence="1 2" key="1">
    <citation type="submission" date="2022-01" db="EMBL/GenBank/DDBJ databases">
        <authorList>
            <person name="Won M."/>
            <person name="Kim S.-J."/>
            <person name="Kwon S.-W."/>
        </authorList>
    </citation>
    <scope>NUCLEOTIDE SEQUENCE [LARGE SCALE GENOMIC DNA]</scope>
    <source>
        <strain evidence="1 2">KCTC 23505</strain>
    </source>
</reference>
<dbReference type="RefSeq" id="WP_235705034.1">
    <property type="nucleotide sequence ID" value="NZ_JAKGBZ010000030.1"/>
</dbReference>